<dbReference type="Proteomes" id="UP000032309">
    <property type="component" value="Unassembled WGS sequence"/>
</dbReference>
<protein>
    <submittedName>
        <fullName evidence="3">Exonuclease of the beta-lactamase fold</fullName>
    </submittedName>
</protein>
<accession>A0ABQ0JWE3</accession>
<dbReference type="SUPFAM" id="SSF56281">
    <property type="entry name" value="Metallo-hydrolase/oxidoreductase"/>
    <property type="match status" value="1"/>
</dbReference>
<keyword evidence="4" id="KW-1185">Reference proteome</keyword>
<dbReference type="GO" id="GO:0004527">
    <property type="term" value="F:exonuclease activity"/>
    <property type="evidence" value="ECO:0007669"/>
    <property type="project" value="UniProtKB-KW"/>
</dbReference>
<evidence type="ECO:0000259" key="2">
    <source>
        <dbReference type="SMART" id="SM01027"/>
    </source>
</evidence>
<dbReference type="EMBL" id="BAFN01000001">
    <property type="protein sequence ID" value="GAN33025.1"/>
    <property type="molecule type" value="Genomic_DNA"/>
</dbReference>
<name>A0ABQ0JWE3_9BACT</name>
<keyword evidence="3" id="KW-0269">Exonuclease</keyword>
<evidence type="ECO:0000256" key="1">
    <source>
        <dbReference type="ARBA" id="ARBA00022801"/>
    </source>
</evidence>
<dbReference type="SMART" id="SM01027">
    <property type="entry name" value="Beta-Casp"/>
    <property type="match status" value="1"/>
</dbReference>
<dbReference type="InterPro" id="IPR050698">
    <property type="entry name" value="MBL"/>
</dbReference>
<comment type="caution">
    <text evidence="3">The sequence shown here is derived from an EMBL/GenBank/DDBJ whole genome shotgun (WGS) entry which is preliminary data.</text>
</comment>
<keyword evidence="1" id="KW-0378">Hydrolase</keyword>
<dbReference type="InterPro" id="IPR011108">
    <property type="entry name" value="RMMBL"/>
</dbReference>
<sequence>MLRLKPLIKAIAYNQPIQVAPGIQARLVDAGHVIGSASVELTVDEDGKKTIVVFSGDLGPRGAPLLNDPVPFERADAVIMESTYGDRNHRSLHETAIEVRKIIAKAIEEKAKILVPIFAVGRTQLLLYLLAGAFRNKTLPRFPIYLDSPLAIEATKIYGKHNELFDQEAQTMAKSGDLRENLQNAKYCPTTEDSKALNDVKGPCMIMAGSGMCTGGRIMHHLRHNLHRPETAVLIVGYQSPGTLGRQLVDGKESVSIFGEEVAVRASIHTMGGFSAHAGQGDLLKWFSVVVPSRPRVIITHGENRVRKIFSELICSQHGLRPVCPNLGDMIEI</sequence>
<evidence type="ECO:0000313" key="3">
    <source>
        <dbReference type="EMBL" id="GAN33025.1"/>
    </source>
</evidence>
<gene>
    <name evidence="3" type="ORF">BROSI_A1542</name>
</gene>
<evidence type="ECO:0000313" key="4">
    <source>
        <dbReference type="Proteomes" id="UP000032309"/>
    </source>
</evidence>
<dbReference type="Pfam" id="PF10996">
    <property type="entry name" value="Beta-Casp"/>
    <property type="match status" value="1"/>
</dbReference>
<dbReference type="RefSeq" id="WP_052563091.1">
    <property type="nucleotide sequence ID" value="NZ_BAFN01000001.1"/>
</dbReference>
<dbReference type="Gene3D" id="3.40.50.10890">
    <property type="match status" value="1"/>
</dbReference>
<organism evidence="3 4">
    <name type="scientific">Candidatus Brocadia sinica JPN1</name>
    <dbReference type="NCBI Taxonomy" id="1197129"/>
    <lineage>
        <taxon>Bacteria</taxon>
        <taxon>Pseudomonadati</taxon>
        <taxon>Planctomycetota</taxon>
        <taxon>Candidatus Brocadiia</taxon>
        <taxon>Candidatus Brocadiales</taxon>
        <taxon>Candidatus Brocadiaceae</taxon>
        <taxon>Candidatus Brocadia</taxon>
    </lineage>
</organism>
<dbReference type="PANTHER" id="PTHR11203">
    <property type="entry name" value="CLEAVAGE AND POLYADENYLATION SPECIFICITY FACTOR FAMILY MEMBER"/>
    <property type="match status" value="1"/>
</dbReference>
<dbReference type="PANTHER" id="PTHR11203:SF37">
    <property type="entry name" value="INTEGRATOR COMPLEX SUBUNIT 11"/>
    <property type="match status" value="1"/>
</dbReference>
<dbReference type="InterPro" id="IPR036866">
    <property type="entry name" value="RibonucZ/Hydroxyglut_hydro"/>
</dbReference>
<dbReference type="Pfam" id="PF07521">
    <property type="entry name" value="RMMBL"/>
    <property type="match status" value="1"/>
</dbReference>
<dbReference type="InterPro" id="IPR022712">
    <property type="entry name" value="Beta_Casp"/>
</dbReference>
<proteinExistence type="predicted"/>
<reference evidence="4" key="1">
    <citation type="journal article" date="2015" name="Genome Announc.">
        <title>Draft Genome Sequence of an Anaerobic Ammonium-Oxidizing Bacterium, "Candidatus Brocadia sinica".</title>
        <authorList>
            <person name="Oshiki M."/>
            <person name="Shinyako-Hata K."/>
            <person name="Satoh H."/>
            <person name="Okabe S."/>
        </authorList>
    </citation>
    <scope>NUCLEOTIDE SEQUENCE [LARGE SCALE GENOMIC DNA]</scope>
    <source>
        <strain evidence="4">JPN1</strain>
    </source>
</reference>
<feature type="domain" description="Beta-Casp" evidence="2">
    <location>
        <begin position="123"/>
        <end position="248"/>
    </location>
</feature>
<keyword evidence="3" id="KW-0540">Nuclease</keyword>